<comment type="similarity">
    <text evidence="2">Belongs to the oxygen-dependent FAD-linked oxidoreductase family.</text>
</comment>
<keyword evidence="8" id="KW-1185">Reference proteome</keyword>
<dbReference type="RefSeq" id="WP_343951442.1">
    <property type="nucleotide sequence ID" value="NZ_BAAAHQ010000021.1"/>
</dbReference>
<dbReference type="EMBL" id="BAAAHQ010000021">
    <property type="protein sequence ID" value="GAA0933668.1"/>
    <property type="molecule type" value="Genomic_DNA"/>
</dbReference>
<reference evidence="7 8" key="1">
    <citation type="journal article" date="2019" name="Int. J. Syst. Evol. Microbiol.">
        <title>The Global Catalogue of Microorganisms (GCM) 10K type strain sequencing project: providing services to taxonomists for standard genome sequencing and annotation.</title>
        <authorList>
            <consortium name="The Broad Institute Genomics Platform"/>
            <consortium name="The Broad Institute Genome Sequencing Center for Infectious Disease"/>
            <person name="Wu L."/>
            <person name="Ma J."/>
        </authorList>
    </citation>
    <scope>NUCLEOTIDE SEQUENCE [LARGE SCALE GENOMIC DNA]</scope>
    <source>
        <strain evidence="7 8">JCM 11136</strain>
    </source>
</reference>
<dbReference type="PROSITE" id="PS00862">
    <property type="entry name" value="OX2_COVAL_FAD"/>
    <property type="match status" value="1"/>
</dbReference>
<protein>
    <recommendedName>
        <fullName evidence="6">FAD-binding PCMH-type domain-containing protein</fullName>
    </recommendedName>
</protein>
<dbReference type="SUPFAM" id="SSF55103">
    <property type="entry name" value="FAD-linked oxidases, C-terminal domain"/>
    <property type="match status" value="1"/>
</dbReference>
<dbReference type="PANTHER" id="PTHR13878:SF53">
    <property type="entry name" value="CYTOKININ DEHYDROGENASE 6"/>
    <property type="match status" value="1"/>
</dbReference>
<dbReference type="InterPro" id="IPR016169">
    <property type="entry name" value="FAD-bd_PCMH_sub2"/>
</dbReference>
<dbReference type="InterPro" id="IPR016167">
    <property type="entry name" value="FAD-bd_PCMH_sub1"/>
</dbReference>
<dbReference type="PROSITE" id="PS51387">
    <property type="entry name" value="FAD_PCMH"/>
    <property type="match status" value="1"/>
</dbReference>
<dbReference type="InterPro" id="IPR016164">
    <property type="entry name" value="FAD-linked_Oxase-like_C"/>
</dbReference>
<dbReference type="Gene3D" id="3.40.462.10">
    <property type="entry name" value="FAD-linked oxidases, C-terminal domain"/>
    <property type="match status" value="1"/>
</dbReference>
<dbReference type="Proteomes" id="UP001501578">
    <property type="component" value="Unassembled WGS sequence"/>
</dbReference>
<organism evidence="7 8">
    <name type="scientific">Nonomuraea longicatena</name>
    <dbReference type="NCBI Taxonomy" id="83682"/>
    <lineage>
        <taxon>Bacteria</taxon>
        <taxon>Bacillati</taxon>
        <taxon>Actinomycetota</taxon>
        <taxon>Actinomycetes</taxon>
        <taxon>Streptosporangiales</taxon>
        <taxon>Streptosporangiaceae</taxon>
        <taxon>Nonomuraea</taxon>
    </lineage>
</organism>
<dbReference type="InterPro" id="IPR016166">
    <property type="entry name" value="FAD-bd_PCMH"/>
</dbReference>
<accession>A0ABN1PWW9</accession>
<dbReference type="SUPFAM" id="SSF56176">
    <property type="entry name" value="FAD-binding/transporter-associated domain-like"/>
    <property type="match status" value="1"/>
</dbReference>
<comment type="cofactor">
    <cofactor evidence="1">
        <name>FAD</name>
        <dbReference type="ChEBI" id="CHEBI:57692"/>
    </cofactor>
</comment>
<evidence type="ECO:0000256" key="5">
    <source>
        <dbReference type="ARBA" id="ARBA00023002"/>
    </source>
</evidence>
<feature type="domain" description="FAD-binding PCMH-type" evidence="6">
    <location>
        <begin position="65"/>
        <end position="234"/>
    </location>
</feature>
<evidence type="ECO:0000256" key="2">
    <source>
        <dbReference type="ARBA" id="ARBA00005466"/>
    </source>
</evidence>
<dbReference type="InterPro" id="IPR006093">
    <property type="entry name" value="Oxy_OxRdtase_FAD_BS"/>
</dbReference>
<evidence type="ECO:0000259" key="6">
    <source>
        <dbReference type="PROSITE" id="PS51387"/>
    </source>
</evidence>
<name>A0ABN1PWW9_9ACTN</name>
<evidence type="ECO:0000256" key="1">
    <source>
        <dbReference type="ARBA" id="ARBA00001974"/>
    </source>
</evidence>
<dbReference type="InterPro" id="IPR015345">
    <property type="entry name" value="Cytokinin_DH_FAD/cytokin-bd"/>
</dbReference>
<dbReference type="InterPro" id="IPR006094">
    <property type="entry name" value="Oxid_FAD_bind_N"/>
</dbReference>
<sequence>MTWHPWRRTFLTAGAAVVGFDPSTRTWVTDAAPSQGMVDLPPLKGRVVTDPASRGEAADDFGHLVHRTPGAVLEPGADSDIMLMMRYCRTHDLQVAARGQGHATFGQGQVTGGLIIDMTPLDAIEVREDTAVVEAGALWSSVARATLAHGLTPPVFTDYLELSVGGTLSVGGFGGQTHHHGSQADNVVELEIVTGDASLRRCSPQLRPDLFRAALAGRGQCGIITKATVRLVPAPETVRHYLLSYPSVAALTADQRRVVGDGRFAYVEGELGLPTDSADWSHRLEAVAFFDGTTPPDDARLLDGLGDQPGNRQIHDMSYFDFLNRLAKGVAHLKSTGEWYRPHPWWNMFLPASRTDAFVEAAIKDLTETEVGASGVILLYPFPRARLRLPLLRVPDEETVFLFTLLRTASYGAESPQDMVEANRSLYLRAQAVGGYQYPVGAIPTTPEEWRTHYGPAWAAFEAARERYDPDRILTPGQGVFPPERY</sequence>
<keyword evidence="5" id="KW-0560">Oxidoreductase</keyword>
<dbReference type="Gene3D" id="3.30.43.10">
    <property type="entry name" value="Uridine Diphospho-n-acetylenolpyruvylglucosamine Reductase, domain 2"/>
    <property type="match status" value="1"/>
</dbReference>
<dbReference type="Pfam" id="PF09265">
    <property type="entry name" value="Cytokin-bind"/>
    <property type="match status" value="1"/>
</dbReference>
<dbReference type="InterPro" id="IPR036318">
    <property type="entry name" value="FAD-bd_PCMH-like_sf"/>
</dbReference>
<evidence type="ECO:0000256" key="3">
    <source>
        <dbReference type="ARBA" id="ARBA00022630"/>
    </source>
</evidence>
<keyword evidence="3" id="KW-0285">Flavoprotein</keyword>
<dbReference type="Gene3D" id="3.30.465.10">
    <property type="match status" value="1"/>
</dbReference>
<dbReference type="InterPro" id="IPR016170">
    <property type="entry name" value="Cytok_DH_C_sf"/>
</dbReference>
<evidence type="ECO:0000313" key="8">
    <source>
        <dbReference type="Proteomes" id="UP001501578"/>
    </source>
</evidence>
<proteinExistence type="inferred from homology"/>
<dbReference type="InterPro" id="IPR050432">
    <property type="entry name" value="FAD-linked_Oxidoreductases_BP"/>
</dbReference>
<comment type="caution">
    <text evidence="7">The sequence shown here is derived from an EMBL/GenBank/DDBJ whole genome shotgun (WGS) entry which is preliminary data.</text>
</comment>
<dbReference type="PANTHER" id="PTHR13878">
    <property type="entry name" value="GULONOLACTONE OXIDASE"/>
    <property type="match status" value="1"/>
</dbReference>
<evidence type="ECO:0000256" key="4">
    <source>
        <dbReference type="ARBA" id="ARBA00022827"/>
    </source>
</evidence>
<evidence type="ECO:0000313" key="7">
    <source>
        <dbReference type="EMBL" id="GAA0933668.1"/>
    </source>
</evidence>
<keyword evidence="4" id="KW-0274">FAD</keyword>
<gene>
    <name evidence="7" type="ORF">GCM10009560_40090</name>
</gene>
<dbReference type="Pfam" id="PF01565">
    <property type="entry name" value="FAD_binding_4"/>
    <property type="match status" value="1"/>
</dbReference>